<keyword evidence="4" id="KW-1185">Reference proteome</keyword>
<keyword evidence="2" id="KW-0732">Signal</keyword>
<name>A0A8T0MQ32_PANVG</name>
<comment type="caution">
    <text evidence="3">The sequence shown here is derived from an EMBL/GenBank/DDBJ whole genome shotgun (WGS) entry which is preliminary data.</text>
</comment>
<evidence type="ECO:0000313" key="4">
    <source>
        <dbReference type="Proteomes" id="UP000823388"/>
    </source>
</evidence>
<feature type="region of interest" description="Disordered" evidence="1">
    <location>
        <begin position="257"/>
        <end position="313"/>
    </location>
</feature>
<protein>
    <submittedName>
        <fullName evidence="3">Uncharacterized protein</fullName>
    </submittedName>
</protein>
<feature type="compositionally biased region" description="Low complexity" evidence="1">
    <location>
        <begin position="49"/>
        <end position="63"/>
    </location>
</feature>
<evidence type="ECO:0000313" key="3">
    <source>
        <dbReference type="EMBL" id="KAG2539217.1"/>
    </source>
</evidence>
<feature type="compositionally biased region" description="Basic and acidic residues" evidence="1">
    <location>
        <begin position="287"/>
        <end position="297"/>
    </location>
</feature>
<accession>A0A8T0MQ32</accession>
<dbReference type="Proteomes" id="UP000823388">
    <property type="component" value="Chromosome 9N"/>
</dbReference>
<feature type="compositionally biased region" description="Basic and acidic residues" evidence="1">
    <location>
        <begin position="260"/>
        <end position="273"/>
    </location>
</feature>
<dbReference type="AlphaFoldDB" id="A0A8T0MQ32"/>
<evidence type="ECO:0000256" key="1">
    <source>
        <dbReference type="SAM" id="MobiDB-lite"/>
    </source>
</evidence>
<gene>
    <name evidence="3" type="ORF">PVAP13_9NG455500</name>
</gene>
<feature type="signal peptide" evidence="2">
    <location>
        <begin position="1"/>
        <end position="15"/>
    </location>
</feature>
<proteinExistence type="predicted"/>
<evidence type="ECO:0000256" key="2">
    <source>
        <dbReference type="SAM" id="SignalP"/>
    </source>
</evidence>
<feature type="chain" id="PRO_5035872161" evidence="2">
    <location>
        <begin position="16"/>
        <end position="313"/>
    </location>
</feature>
<feature type="compositionally biased region" description="Basic residues" evidence="1">
    <location>
        <begin position="76"/>
        <end position="95"/>
    </location>
</feature>
<sequence length="313" mass="33269">MGATVLCFRLVAASAWWLPPPPALPQDGRPIRPKPAVFGSQRPSRGERASSPPRLARPARAPKALLAMASSGLHRRRLLRLPRRGSARIGRGRRGRGQDRRSGQGRGGRSGAPRSTHCGQGQAEQHLGGGGAQRSRSVGGSQRPRRRHAVDAEAAPGASRGGRRAAAVRVREGGGGEGAGAAVSEPSEAPCRRVQAHPITSFFVRPAPPPSLTWRAAGPSLPQRSRGLAAEQSFWKTARCPLPPPTRTLCDAVLHARRAPRGERGEEGGERRSAGAGEDAGTAASDAARRRAREPARHAWRPAATLDRTWRSK</sequence>
<feature type="region of interest" description="Disordered" evidence="1">
    <location>
        <begin position="76"/>
        <end position="189"/>
    </location>
</feature>
<dbReference type="EMBL" id="CM029054">
    <property type="protein sequence ID" value="KAG2539217.1"/>
    <property type="molecule type" value="Genomic_DNA"/>
</dbReference>
<feature type="compositionally biased region" description="Low complexity" evidence="1">
    <location>
        <begin position="152"/>
        <end position="168"/>
    </location>
</feature>
<feature type="compositionally biased region" description="Low complexity" evidence="1">
    <location>
        <begin position="180"/>
        <end position="189"/>
    </location>
</feature>
<feature type="compositionally biased region" description="Low complexity" evidence="1">
    <location>
        <begin position="274"/>
        <end position="286"/>
    </location>
</feature>
<organism evidence="3 4">
    <name type="scientific">Panicum virgatum</name>
    <name type="common">Blackwell switchgrass</name>
    <dbReference type="NCBI Taxonomy" id="38727"/>
    <lineage>
        <taxon>Eukaryota</taxon>
        <taxon>Viridiplantae</taxon>
        <taxon>Streptophyta</taxon>
        <taxon>Embryophyta</taxon>
        <taxon>Tracheophyta</taxon>
        <taxon>Spermatophyta</taxon>
        <taxon>Magnoliopsida</taxon>
        <taxon>Liliopsida</taxon>
        <taxon>Poales</taxon>
        <taxon>Poaceae</taxon>
        <taxon>PACMAD clade</taxon>
        <taxon>Panicoideae</taxon>
        <taxon>Panicodae</taxon>
        <taxon>Paniceae</taxon>
        <taxon>Panicinae</taxon>
        <taxon>Panicum</taxon>
        <taxon>Panicum sect. Hiantes</taxon>
    </lineage>
</organism>
<feature type="region of interest" description="Disordered" evidence="1">
    <location>
        <begin position="19"/>
        <end position="63"/>
    </location>
</feature>
<reference evidence="3" key="1">
    <citation type="submission" date="2020-05" db="EMBL/GenBank/DDBJ databases">
        <title>WGS assembly of Panicum virgatum.</title>
        <authorList>
            <person name="Lovell J.T."/>
            <person name="Jenkins J."/>
            <person name="Shu S."/>
            <person name="Juenger T.E."/>
            <person name="Schmutz J."/>
        </authorList>
    </citation>
    <scope>NUCLEOTIDE SEQUENCE</scope>
    <source>
        <strain evidence="3">AP13</strain>
    </source>
</reference>